<feature type="region of interest" description="Disordered" evidence="1">
    <location>
        <begin position="208"/>
        <end position="255"/>
    </location>
</feature>
<evidence type="ECO:0000313" key="2">
    <source>
        <dbReference type="EMBL" id="SCA82100.1"/>
    </source>
</evidence>
<dbReference type="VEuPathDB" id="PlasmoDB:PVPAM_040006300"/>
<evidence type="ECO:0000313" key="3">
    <source>
        <dbReference type="Proteomes" id="UP000305196"/>
    </source>
</evidence>
<gene>
    <name evidence="2" type="ORF">PVC01_000104500</name>
</gene>
<dbReference type="AlphaFoldDB" id="A0A1G4ECP3"/>
<name>A0A1G4ECP3_PLAVI</name>
<protein>
    <submittedName>
        <fullName evidence="2">VIR protein</fullName>
    </submittedName>
</protein>
<reference evidence="2 3" key="1">
    <citation type="submission" date="2016-07" db="EMBL/GenBank/DDBJ databases">
        <authorList>
            <consortium name="Pathogen Informatics"/>
        </authorList>
    </citation>
    <scope>NUCLEOTIDE SEQUENCE [LARGE SCALE GENOMIC DNA]</scope>
</reference>
<evidence type="ECO:0000256" key="1">
    <source>
        <dbReference type="SAM" id="MobiDB-lite"/>
    </source>
</evidence>
<organism evidence="2 3">
    <name type="scientific">Plasmodium vivax</name>
    <name type="common">malaria parasite P. vivax</name>
    <dbReference type="NCBI Taxonomy" id="5855"/>
    <lineage>
        <taxon>Eukaryota</taxon>
        <taxon>Sar</taxon>
        <taxon>Alveolata</taxon>
        <taxon>Apicomplexa</taxon>
        <taxon>Aconoidasida</taxon>
        <taxon>Haemosporida</taxon>
        <taxon>Plasmodiidae</taxon>
        <taxon>Plasmodium</taxon>
        <taxon>Plasmodium (Plasmodium)</taxon>
    </lineage>
</organism>
<dbReference type="VEuPathDB" id="PlasmoDB:PVW1_000029400"/>
<dbReference type="EMBL" id="FLYI01000486">
    <property type="protein sequence ID" value="SCA82100.1"/>
    <property type="molecule type" value="Genomic_DNA"/>
</dbReference>
<dbReference type="VEuPathDB" id="PlasmoDB:PVP01_0002930"/>
<proteinExistence type="predicted"/>
<accession>A0A1G4ECP3</accession>
<sequence length="429" mass="48872">MTQDGWKYLNNALNSMNPKITNFTTRNEFLKWIVKHLICTSVFWDIDTNIACKYINFWLNKKVKVFDFYEYNSNFNNFKEFVNKFYTVVEGDFSSYKNCSNNIQLLDDDEYKKMDMLYTLYNEYDELKKIHPDAYIEFKTCEIIQNITKLANDIARSYKNDDEFIKVLRDLRDKIKNGEGRYKELCASKLQQLDTMVTLEAFPDKVPVSQPPKGISQSTDSLAQHVSEKGIGKQSQPIVDLQEGSPTEQLRSEEHRTQVSHAMIPSKAQQHRGSSLVASHHESSRHEGELYEGLFKSTPYSGEQYEQSRDAQPRSVHTRYKPVEEGYGTEGGITSTEGAQSYLENIRGTITGVFESVQPAPILGVSGGMGALFLLFKYTPVGTFFGGRRRRNHLIPSGFPGAYPGFPGYEEQYGANLGPGPINISYQAE</sequence>
<feature type="compositionally biased region" description="Polar residues" evidence="1">
    <location>
        <begin position="215"/>
        <end position="224"/>
    </location>
</feature>
<dbReference type="Proteomes" id="UP000305196">
    <property type="component" value="Unassembled WGS sequence"/>
</dbReference>